<dbReference type="InterPro" id="IPR012902">
    <property type="entry name" value="N_methyl_site"/>
</dbReference>
<protein>
    <submittedName>
        <fullName evidence="2">Type II secretion system GspH family protein</fullName>
    </submittedName>
</protein>
<dbReference type="RefSeq" id="WP_216149585.1">
    <property type="nucleotide sequence ID" value="NZ_JAHLDV010000026.1"/>
</dbReference>
<comment type="caution">
    <text evidence="2">The sequence shown here is derived from an EMBL/GenBank/DDBJ whole genome shotgun (WGS) entry which is preliminary data.</text>
</comment>
<reference evidence="2 3" key="1">
    <citation type="submission" date="2021-06" db="EMBL/GenBank/DDBJ databases">
        <title>Clostridia strains as spoilage organisms.</title>
        <authorList>
            <person name="Wambui J."/>
            <person name="Stephan R."/>
            <person name="Stevens M.J.A."/>
        </authorList>
    </citation>
    <scope>NUCLEOTIDE SEQUENCE [LARGE SCALE GENOMIC DNA]</scope>
    <source>
        <strain evidence="2 3">DSM 14204</strain>
    </source>
</reference>
<evidence type="ECO:0000313" key="3">
    <source>
        <dbReference type="Proteomes" id="UP000776252"/>
    </source>
</evidence>
<proteinExistence type="predicted"/>
<keyword evidence="1" id="KW-0472">Membrane</keyword>
<dbReference type="EMBL" id="JAHLDV010000026">
    <property type="protein sequence ID" value="MBU3160436.1"/>
    <property type="molecule type" value="Genomic_DNA"/>
</dbReference>
<keyword evidence="1" id="KW-1133">Transmembrane helix</keyword>
<name>A0ABS6BU41_9CLOT</name>
<dbReference type="Proteomes" id="UP000776252">
    <property type="component" value="Unassembled WGS sequence"/>
</dbReference>
<dbReference type="Pfam" id="PF07963">
    <property type="entry name" value="N_methyl"/>
    <property type="match status" value="1"/>
</dbReference>
<organism evidence="2 3">
    <name type="scientific">Clostridium frigoris</name>
    <dbReference type="NCBI Taxonomy" id="205327"/>
    <lineage>
        <taxon>Bacteria</taxon>
        <taxon>Bacillati</taxon>
        <taxon>Bacillota</taxon>
        <taxon>Clostridia</taxon>
        <taxon>Eubacteriales</taxon>
        <taxon>Clostridiaceae</taxon>
        <taxon>Clostridium</taxon>
    </lineage>
</organism>
<gene>
    <name evidence="2" type="ORF">KPL37_11845</name>
</gene>
<feature type="transmembrane region" description="Helical" evidence="1">
    <location>
        <begin position="12"/>
        <end position="35"/>
    </location>
</feature>
<keyword evidence="1" id="KW-0812">Transmembrane</keyword>
<dbReference type="NCBIfam" id="TIGR02532">
    <property type="entry name" value="IV_pilin_GFxxxE"/>
    <property type="match status" value="1"/>
</dbReference>
<evidence type="ECO:0000256" key="1">
    <source>
        <dbReference type="SAM" id="Phobius"/>
    </source>
</evidence>
<keyword evidence="3" id="KW-1185">Reference proteome</keyword>
<evidence type="ECO:0000313" key="2">
    <source>
        <dbReference type="EMBL" id="MBU3160436.1"/>
    </source>
</evidence>
<accession>A0ABS6BU41</accession>
<sequence length="183" mass="20358">MVKLKTKKKGFTIIELLLALSLSGIVLTIFFSFFMTHQEALNKTQKKSELQMDTQLLTEYFSKSAMEASKISQIDLAGEALSISAISSPYTLKDGITFYVDDTLSYVFTISESGKNVFYKKDDKTSNPVVHEISSKVEAIKIMPVGGSNLSDCKGIELEIDLVSDDGKVTYDTTSSMFFRNKK</sequence>